<dbReference type="SMART" id="SM00355">
    <property type="entry name" value="ZnF_C2H2"/>
    <property type="match status" value="5"/>
</dbReference>
<proteinExistence type="predicted"/>
<dbReference type="GO" id="GO:0005634">
    <property type="term" value="C:nucleus"/>
    <property type="evidence" value="ECO:0007669"/>
    <property type="project" value="UniProtKB-ARBA"/>
</dbReference>
<dbReference type="GO" id="GO:0000981">
    <property type="term" value="F:DNA-binding transcription factor activity, RNA polymerase II-specific"/>
    <property type="evidence" value="ECO:0007669"/>
    <property type="project" value="TreeGrafter"/>
</dbReference>
<keyword evidence="4" id="KW-0862">Zinc</keyword>
<accession>A0A7R9MGP4</accession>
<dbReference type="PANTHER" id="PTHR19818">
    <property type="entry name" value="ZINC FINGER PROTEIN ZIC AND GLI"/>
    <property type="match status" value="1"/>
</dbReference>
<evidence type="ECO:0000256" key="4">
    <source>
        <dbReference type="ARBA" id="ARBA00022833"/>
    </source>
</evidence>
<dbReference type="InterPro" id="IPR050329">
    <property type="entry name" value="GLI_C2H2-zinc-finger"/>
</dbReference>
<dbReference type="Proteomes" id="UP000728032">
    <property type="component" value="Unassembled WGS sequence"/>
</dbReference>
<dbReference type="GO" id="GO:0008270">
    <property type="term" value="F:zinc ion binding"/>
    <property type="evidence" value="ECO:0007669"/>
    <property type="project" value="UniProtKB-KW"/>
</dbReference>
<dbReference type="Gene3D" id="3.30.160.60">
    <property type="entry name" value="Classic Zinc Finger"/>
    <property type="match status" value="3"/>
</dbReference>
<dbReference type="FunFam" id="3.30.160.60:FF:000446">
    <property type="entry name" value="Zinc finger protein"/>
    <property type="match status" value="1"/>
</dbReference>
<evidence type="ECO:0000256" key="2">
    <source>
        <dbReference type="ARBA" id="ARBA00022737"/>
    </source>
</evidence>
<feature type="domain" description="C2H2-type" evidence="6">
    <location>
        <begin position="81"/>
        <end position="110"/>
    </location>
</feature>
<keyword evidence="2" id="KW-0677">Repeat</keyword>
<dbReference type="Pfam" id="PF00096">
    <property type="entry name" value="zf-C2H2"/>
    <property type="match status" value="2"/>
</dbReference>
<feature type="domain" description="C2H2-type" evidence="6">
    <location>
        <begin position="111"/>
        <end position="140"/>
    </location>
</feature>
<name>A0A7R9MGP4_9ACAR</name>
<evidence type="ECO:0000313" key="7">
    <source>
        <dbReference type="EMBL" id="CAD7658705.1"/>
    </source>
</evidence>
<dbReference type="EMBL" id="OC930469">
    <property type="protein sequence ID" value="CAD7658705.1"/>
    <property type="molecule type" value="Genomic_DNA"/>
</dbReference>
<dbReference type="PROSITE" id="PS00028">
    <property type="entry name" value="ZINC_FINGER_C2H2_1"/>
    <property type="match status" value="3"/>
</dbReference>
<evidence type="ECO:0000256" key="5">
    <source>
        <dbReference type="PROSITE-ProRule" id="PRU00042"/>
    </source>
</evidence>
<reference evidence="7" key="1">
    <citation type="submission" date="2020-11" db="EMBL/GenBank/DDBJ databases">
        <authorList>
            <person name="Tran Van P."/>
        </authorList>
    </citation>
    <scope>NUCLEOTIDE SEQUENCE</scope>
</reference>
<feature type="domain" description="C2H2-type" evidence="6">
    <location>
        <begin position="53"/>
        <end position="75"/>
    </location>
</feature>
<dbReference type="SUPFAM" id="SSF57667">
    <property type="entry name" value="beta-beta-alpha zinc fingers"/>
    <property type="match status" value="2"/>
</dbReference>
<evidence type="ECO:0000256" key="1">
    <source>
        <dbReference type="ARBA" id="ARBA00022723"/>
    </source>
</evidence>
<dbReference type="PROSITE" id="PS50157">
    <property type="entry name" value="ZINC_FINGER_C2H2_2"/>
    <property type="match status" value="3"/>
</dbReference>
<protein>
    <recommendedName>
        <fullName evidence="6">C2H2-type domain-containing protein</fullName>
    </recommendedName>
</protein>
<evidence type="ECO:0000259" key="6">
    <source>
        <dbReference type="PROSITE" id="PS50157"/>
    </source>
</evidence>
<evidence type="ECO:0000256" key="3">
    <source>
        <dbReference type="ARBA" id="ARBA00022771"/>
    </source>
</evidence>
<dbReference type="PANTHER" id="PTHR19818:SF139">
    <property type="entry name" value="PAIR-RULE PROTEIN ODD-PAIRED"/>
    <property type="match status" value="1"/>
</dbReference>
<organism evidence="7">
    <name type="scientific">Oppiella nova</name>
    <dbReference type="NCBI Taxonomy" id="334625"/>
    <lineage>
        <taxon>Eukaryota</taxon>
        <taxon>Metazoa</taxon>
        <taxon>Ecdysozoa</taxon>
        <taxon>Arthropoda</taxon>
        <taxon>Chelicerata</taxon>
        <taxon>Arachnida</taxon>
        <taxon>Acari</taxon>
        <taxon>Acariformes</taxon>
        <taxon>Sarcoptiformes</taxon>
        <taxon>Oribatida</taxon>
        <taxon>Brachypylina</taxon>
        <taxon>Oppioidea</taxon>
        <taxon>Oppiidae</taxon>
        <taxon>Oppiella</taxon>
    </lineage>
</organism>
<dbReference type="GO" id="GO:0000978">
    <property type="term" value="F:RNA polymerase II cis-regulatory region sequence-specific DNA binding"/>
    <property type="evidence" value="ECO:0007669"/>
    <property type="project" value="TreeGrafter"/>
</dbReference>
<dbReference type="InterPro" id="IPR013087">
    <property type="entry name" value="Znf_C2H2_type"/>
</dbReference>
<gene>
    <name evidence="7" type="ORF">ONB1V03_LOCUS15325</name>
</gene>
<dbReference type="FunFam" id="3.30.160.60:FF:000125">
    <property type="entry name" value="Putative zinc finger protein 143"/>
    <property type="match status" value="1"/>
</dbReference>
<dbReference type="GO" id="GO:0045944">
    <property type="term" value="P:positive regulation of transcription by RNA polymerase II"/>
    <property type="evidence" value="ECO:0007669"/>
    <property type="project" value="UniProtKB-ARBA"/>
</dbReference>
<keyword evidence="3 5" id="KW-0863">Zinc-finger</keyword>
<dbReference type="AlphaFoldDB" id="A0A7R9MGP4"/>
<sequence>MFGPISMNRHHLTQHPDAFPDVPWMECSHTGCEYRNKYKQEMKAHEMWHTKPFVCDQCGHTFATNYLLGKHMSTHDPSLKVRCEWPGCDKSFVYETQLKKHMNTHTGETVYPCKWPGCERTFLSKSYLGVHEMRHKGIRVGHLKCQWTGCEYRTHVKATLARHVLNTHQNGSEVVSKRMTNECNLMDRRVKRPKK</sequence>
<keyword evidence="1" id="KW-0479">Metal-binding</keyword>
<dbReference type="OrthoDB" id="6480227at2759"/>
<dbReference type="EMBL" id="CAJPVJ010015644">
    <property type="protein sequence ID" value="CAG2175891.1"/>
    <property type="molecule type" value="Genomic_DNA"/>
</dbReference>
<keyword evidence="8" id="KW-1185">Reference proteome</keyword>
<dbReference type="InterPro" id="IPR036236">
    <property type="entry name" value="Znf_C2H2_sf"/>
</dbReference>
<evidence type="ECO:0000313" key="8">
    <source>
        <dbReference type="Proteomes" id="UP000728032"/>
    </source>
</evidence>